<dbReference type="Pfam" id="PF00842">
    <property type="entry name" value="Ala_racemase_C"/>
    <property type="match status" value="1"/>
</dbReference>
<protein>
    <recommendedName>
        <fullName evidence="4">Alanine racemase</fullName>
        <ecNumber evidence="4">5.1.1.1</ecNumber>
    </recommendedName>
</protein>
<dbReference type="GO" id="GO:0030170">
    <property type="term" value="F:pyridoxal phosphate binding"/>
    <property type="evidence" value="ECO:0007669"/>
    <property type="project" value="UniProtKB-UniRule"/>
</dbReference>
<dbReference type="GO" id="GO:0008784">
    <property type="term" value="F:alanine racemase activity"/>
    <property type="evidence" value="ECO:0007669"/>
    <property type="project" value="UniProtKB-UniRule"/>
</dbReference>
<dbReference type="AlphaFoldDB" id="A0A9D1EHR6"/>
<gene>
    <name evidence="8" type="primary">alr</name>
    <name evidence="8" type="ORF">IAB98_00015</name>
</gene>
<keyword evidence="3 4" id="KW-0413">Isomerase</keyword>
<dbReference type="NCBIfam" id="TIGR00492">
    <property type="entry name" value="alr"/>
    <property type="match status" value="1"/>
</dbReference>
<feature type="active site" description="Proton acceptor; specific for D-alanine" evidence="4">
    <location>
        <position position="37"/>
    </location>
</feature>
<dbReference type="InterPro" id="IPR011079">
    <property type="entry name" value="Ala_racemase_C"/>
</dbReference>
<dbReference type="GO" id="GO:0005829">
    <property type="term" value="C:cytosol"/>
    <property type="evidence" value="ECO:0007669"/>
    <property type="project" value="TreeGrafter"/>
</dbReference>
<sequence>MENRRTYVTVDIDAVKENFRQMEENLQPGTKLIAVVKANAYGHGAEALAAAVQDNPRIWGFATATVEEALELREGGIQKPIVILGYTFPEHCHQLVRQKLRPAVWKLAHAEAISRAAVQEGKTARIHLAVDTGMSRIGFADCRESVEVIRRIQKLPGIEIEGMFTHFARADEESLRPAEVQLQRYLDFARMLEEAGIAIPLKHCSNSAGILRFPEANLDAVRAGITIYGIYPSDDVEREPVRLRPVMEWKSHISYIKEVGAGVEVSYGGTYVTQGPTRIATIPVGYADGYPRSLSNKGYVLIWGQKAPILGRVCMDQFMVDVTGIPQAEDGDEVTLMGWDHGSCLSVDELGHLSGRFPYEFVCCISGRVPRVYLGQ</sequence>
<comment type="caution">
    <text evidence="8">The sequence shown here is derived from an EMBL/GenBank/DDBJ whole genome shotgun (WGS) entry which is preliminary data.</text>
</comment>
<dbReference type="Gene3D" id="3.20.20.10">
    <property type="entry name" value="Alanine racemase"/>
    <property type="match status" value="1"/>
</dbReference>
<evidence type="ECO:0000259" key="7">
    <source>
        <dbReference type="SMART" id="SM01005"/>
    </source>
</evidence>
<feature type="domain" description="Alanine racemase C-terminal" evidence="7">
    <location>
        <begin position="246"/>
        <end position="374"/>
    </location>
</feature>
<feature type="binding site" evidence="4 6">
    <location>
        <position position="136"/>
    </location>
    <ligand>
        <name>substrate</name>
    </ligand>
</feature>
<evidence type="ECO:0000256" key="1">
    <source>
        <dbReference type="ARBA" id="ARBA00001933"/>
    </source>
</evidence>
<comment type="cofactor">
    <cofactor evidence="1 4 5">
        <name>pyridoxal 5'-phosphate</name>
        <dbReference type="ChEBI" id="CHEBI:597326"/>
    </cofactor>
</comment>
<keyword evidence="2 4" id="KW-0663">Pyridoxal phosphate</keyword>
<dbReference type="HAMAP" id="MF_01201">
    <property type="entry name" value="Ala_racemase"/>
    <property type="match status" value="1"/>
</dbReference>
<dbReference type="InterPro" id="IPR029066">
    <property type="entry name" value="PLP-binding_barrel"/>
</dbReference>
<evidence type="ECO:0000256" key="6">
    <source>
        <dbReference type="PIRSR" id="PIRSR600821-52"/>
    </source>
</evidence>
<feature type="modified residue" description="N6-(pyridoxal phosphate)lysine" evidence="4 5">
    <location>
        <position position="37"/>
    </location>
</feature>
<dbReference type="InterPro" id="IPR001608">
    <property type="entry name" value="Ala_racemase_N"/>
</dbReference>
<evidence type="ECO:0000256" key="5">
    <source>
        <dbReference type="PIRSR" id="PIRSR600821-50"/>
    </source>
</evidence>
<reference evidence="8" key="2">
    <citation type="journal article" date="2021" name="PeerJ">
        <title>Extensive microbial diversity within the chicken gut microbiome revealed by metagenomics and culture.</title>
        <authorList>
            <person name="Gilroy R."/>
            <person name="Ravi A."/>
            <person name="Getino M."/>
            <person name="Pursley I."/>
            <person name="Horton D.L."/>
            <person name="Alikhan N.F."/>
            <person name="Baker D."/>
            <person name="Gharbi K."/>
            <person name="Hall N."/>
            <person name="Watson M."/>
            <person name="Adriaenssens E.M."/>
            <person name="Foster-Nyarko E."/>
            <person name="Jarju S."/>
            <person name="Secka A."/>
            <person name="Antonio M."/>
            <person name="Oren A."/>
            <person name="Chaudhuri R.R."/>
            <person name="La Ragione R."/>
            <person name="Hildebrand F."/>
            <person name="Pallen M.J."/>
        </authorList>
    </citation>
    <scope>NUCLEOTIDE SEQUENCE</scope>
    <source>
        <strain evidence="8">ChiSxjej1B13-7041</strain>
    </source>
</reference>
<dbReference type="PANTHER" id="PTHR30511:SF0">
    <property type="entry name" value="ALANINE RACEMASE, CATABOLIC-RELATED"/>
    <property type="match status" value="1"/>
</dbReference>
<evidence type="ECO:0000256" key="3">
    <source>
        <dbReference type="ARBA" id="ARBA00023235"/>
    </source>
</evidence>
<comment type="pathway">
    <text evidence="4">Amino-acid biosynthesis; D-alanine biosynthesis; D-alanine from L-alanine: step 1/1.</text>
</comment>
<dbReference type="FunFam" id="3.20.20.10:FF:000002">
    <property type="entry name" value="Alanine racemase"/>
    <property type="match status" value="1"/>
</dbReference>
<dbReference type="EC" id="5.1.1.1" evidence="4"/>
<name>A0A9D1EHR6_9FIRM</name>
<dbReference type="EMBL" id="DVHU01000001">
    <property type="protein sequence ID" value="HIR91789.1"/>
    <property type="molecule type" value="Genomic_DNA"/>
</dbReference>
<evidence type="ECO:0000256" key="4">
    <source>
        <dbReference type="HAMAP-Rule" id="MF_01201"/>
    </source>
</evidence>
<proteinExistence type="inferred from homology"/>
<feature type="binding site" evidence="4 6">
    <location>
        <position position="315"/>
    </location>
    <ligand>
        <name>substrate</name>
    </ligand>
</feature>
<dbReference type="SUPFAM" id="SSF51419">
    <property type="entry name" value="PLP-binding barrel"/>
    <property type="match status" value="1"/>
</dbReference>
<feature type="active site" description="Proton acceptor; specific for L-alanine" evidence="4">
    <location>
        <position position="267"/>
    </location>
</feature>
<dbReference type="Gene3D" id="2.40.37.10">
    <property type="entry name" value="Lyase, Ornithine Decarboxylase, Chain A, domain 1"/>
    <property type="match status" value="1"/>
</dbReference>
<comment type="function">
    <text evidence="4">Catalyzes the interconversion of L-alanine and D-alanine. May also act on other amino acids.</text>
</comment>
<comment type="similarity">
    <text evidence="4">Belongs to the alanine racemase family.</text>
</comment>
<dbReference type="InterPro" id="IPR020622">
    <property type="entry name" value="Ala_racemase_pyridoxalP-BS"/>
</dbReference>
<dbReference type="Pfam" id="PF01168">
    <property type="entry name" value="Ala_racemase_N"/>
    <property type="match status" value="1"/>
</dbReference>
<dbReference type="SUPFAM" id="SSF50621">
    <property type="entry name" value="Alanine racemase C-terminal domain-like"/>
    <property type="match status" value="1"/>
</dbReference>
<evidence type="ECO:0000256" key="2">
    <source>
        <dbReference type="ARBA" id="ARBA00022898"/>
    </source>
</evidence>
<reference evidence="8" key="1">
    <citation type="submission" date="2020-10" db="EMBL/GenBank/DDBJ databases">
        <authorList>
            <person name="Gilroy R."/>
        </authorList>
    </citation>
    <scope>NUCLEOTIDE SEQUENCE</scope>
    <source>
        <strain evidence="8">ChiSxjej1B13-7041</strain>
    </source>
</reference>
<dbReference type="InterPro" id="IPR009006">
    <property type="entry name" value="Ala_racemase/Decarboxylase_C"/>
</dbReference>
<dbReference type="Proteomes" id="UP000886841">
    <property type="component" value="Unassembled WGS sequence"/>
</dbReference>
<dbReference type="PANTHER" id="PTHR30511">
    <property type="entry name" value="ALANINE RACEMASE"/>
    <property type="match status" value="1"/>
</dbReference>
<dbReference type="PRINTS" id="PR00992">
    <property type="entry name" value="ALARACEMASE"/>
</dbReference>
<dbReference type="CDD" id="cd00430">
    <property type="entry name" value="PLPDE_III_AR"/>
    <property type="match status" value="1"/>
</dbReference>
<evidence type="ECO:0000313" key="9">
    <source>
        <dbReference type="Proteomes" id="UP000886841"/>
    </source>
</evidence>
<accession>A0A9D1EHR6</accession>
<dbReference type="InterPro" id="IPR000821">
    <property type="entry name" value="Ala_racemase"/>
</dbReference>
<dbReference type="PROSITE" id="PS00395">
    <property type="entry name" value="ALANINE_RACEMASE"/>
    <property type="match status" value="1"/>
</dbReference>
<dbReference type="GO" id="GO:0030632">
    <property type="term" value="P:D-alanine biosynthetic process"/>
    <property type="evidence" value="ECO:0007669"/>
    <property type="project" value="UniProtKB-UniRule"/>
</dbReference>
<organism evidence="8 9">
    <name type="scientific">Candidatus Egerieimonas intestinavium</name>
    <dbReference type="NCBI Taxonomy" id="2840777"/>
    <lineage>
        <taxon>Bacteria</taxon>
        <taxon>Bacillati</taxon>
        <taxon>Bacillota</taxon>
        <taxon>Clostridia</taxon>
        <taxon>Lachnospirales</taxon>
        <taxon>Lachnospiraceae</taxon>
        <taxon>Lachnospiraceae incertae sedis</taxon>
        <taxon>Candidatus Egerieimonas</taxon>
    </lineage>
</organism>
<dbReference type="SMART" id="SM01005">
    <property type="entry name" value="Ala_racemase_C"/>
    <property type="match status" value="1"/>
</dbReference>
<comment type="catalytic activity">
    <reaction evidence="4">
        <text>L-alanine = D-alanine</text>
        <dbReference type="Rhea" id="RHEA:20249"/>
        <dbReference type="ChEBI" id="CHEBI:57416"/>
        <dbReference type="ChEBI" id="CHEBI:57972"/>
        <dbReference type="EC" id="5.1.1.1"/>
    </reaction>
</comment>
<evidence type="ECO:0000313" key="8">
    <source>
        <dbReference type="EMBL" id="HIR91789.1"/>
    </source>
</evidence>